<dbReference type="Proteomes" id="UP000315783">
    <property type="component" value="Unassembled WGS sequence"/>
</dbReference>
<keyword evidence="3" id="KW-1185">Reference proteome</keyword>
<evidence type="ECO:0000313" key="3">
    <source>
        <dbReference type="Proteomes" id="UP000315783"/>
    </source>
</evidence>
<dbReference type="AlphaFoldDB" id="A0A545UU24"/>
<feature type="chain" id="PRO_5022039087" evidence="1">
    <location>
        <begin position="22"/>
        <end position="224"/>
    </location>
</feature>
<name>A0A545UU24_9HYPO</name>
<keyword evidence="1" id="KW-0732">Signal</keyword>
<comment type="caution">
    <text evidence="2">The sequence shown here is derived from an EMBL/GenBank/DDBJ whole genome shotgun (WGS) entry which is preliminary data.</text>
</comment>
<feature type="signal peptide" evidence="1">
    <location>
        <begin position="1"/>
        <end position="21"/>
    </location>
</feature>
<dbReference type="OrthoDB" id="2349272at2759"/>
<dbReference type="EMBL" id="SPUK01000013">
    <property type="protein sequence ID" value="TQV92966.1"/>
    <property type="molecule type" value="Genomic_DNA"/>
</dbReference>
<evidence type="ECO:0000256" key="1">
    <source>
        <dbReference type="SAM" id="SignalP"/>
    </source>
</evidence>
<accession>A0A545UU24</accession>
<sequence length="224" mass="23625">MKLSSSLLCATTLQLAGIVIAAPAPASSGTASGPPAAGPSLTADMIKAIAPGSASCRKDEPDARSAGQAVGFIAKSMQDNGVTDPREVAAVLSLMAFESGDFRYKRNVFPGRPGQGTANMQMANFNLLYAQSLPAVRDQVADVKTTDGLPADKLNAILDLVTPDEYNFGSGPWFLTTQCAPDVREKLRADIDTGFAAYMKCVGVEVTDDRKQYLTRAKKAFGLE</sequence>
<organism evidence="2 3">
    <name type="scientific">Cordyceps javanica</name>
    <dbReference type="NCBI Taxonomy" id="43265"/>
    <lineage>
        <taxon>Eukaryota</taxon>
        <taxon>Fungi</taxon>
        <taxon>Dikarya</taxon>
        <taxon>Ascomycota</taxon>
        <taxon>Pezizomycotina</taxon>
        <taxon>Sordariomycetes</taxon>
        <taxon>Hypocreomycetidae</taxon>
        <taxon>Hypocreales</taxon>
        <taxon>Cordycipitaceae</taxon>
        <taxon>Cordyceps</taxon>
    </lineage>
</organism>
<proteinExistence type="predicted"/>
<protein>
    <submittedName>
        <fullName evidence="2">Uncharacterized protein</fullName>
    </submittedName>
</protein>
<dbReference type="STRING" id="43265.A0A545UU24"/>
<reference evidence="2 3" key="1">
    <citation type="journal article" date="2019" name="Appl. Microbiol. Biotechnol.">
        <title>Genome sequence of Isaria javanica and comparative genome analysis insights into family S53 peptidase evolution in fungal entomopathogens.</title>
        <authorList>
            <person name="Lin R."/>
            <person name="Zhang X."/>
            <person name="Xin B."/>
            <person name="Zou M."/>
            <person name="Gao Y."/>
            <person name="Qin F."/>
            <person name="Hu Q."/>
            <person name="Xie B."/>
            <person name="Cheng X."/>
        </authorList>
    </citation>
    <scope>NUCLEOTIDE SEQUENCE [LARGE SCALE GENOMIC DNA]</scope>
    <source>
        <strain evidence="2 3">IJ1G</strain>
    </source>
</reference>
<gene>
    <name evidence="2" type="ORF">IF1G_08269</name>
</gene>
<evidence type="ECO:0000313" key="2">
    <source>
        <dbReference type="EMBL" id="TQV92966.1"/>
    </source>
</evidence>